<sequence>MRYLPMMGMAAVLLSLASCNTMSKEECRVADWAVVGDTDGAAGHDPQTRFADHVRSCSKSGAVPDQTRWYEGYQAGIKRYCTPLNGASTGEAGRAYHNVCPPELATDFMRGYSLGKRVHDLRSRINSLNSSASSKEYEADKLHDDMKKAADKDRRAIRDRIDDLERDRRRARREADDLGYELSEAERDLAFFRQNPMAQFSPGL</sequence>
<feature type="chain" id="PRO_5031289020" description="DUF2799 domain-containing protein" evidence="2">
    <location>
        <begin position="18"/>
        <end position="204"/>
    </location>
</feature>
<evidence type="ECO:0000256" key="1">
    <source>
        <dbReference type="SAM" id="MobiDB-lite"/>
    </source>
</evidence>
<comment type="caution">
    <text evidence="3">The sequence shown here is derived from an EMBL/GenBank/DDBJ whole genome shotgun (WGS) entry which is preliminary data.</text>
</comment>
<dbReference type="EMBL" id="JACHEJ010000007">
    <property type="protein sequence ID" value="MBB6180961.1"/>
    <property type="molecule type" value="Genomic_DNA"/>
</dbReference>
<dbReference type="Pfam" id="PF10973">
    <property type="entry name" value="DUF2799"/>
    <property type="match status" value="1"/>
</dbReference>
<dbReference type="AlphaFoldDB" id="A0A7W9Z0M1"/>
<keyword evidence="2" id="KW-0732">Signal</keyword>
<dbReference type="InterPro" id="IPR021242">
    <property type="entry name" value="DUF2799"/>
</dbReference>
<dbReference type="Proteomes" id="UP000535501">
    <property type="component" value="Unassembled WGS sequence"/>
</dbReference>
<dbReference type="PROSITE" id="PS51257">
    <property type="entry name" value="PROKAR_LIPOPROTEIN"/>
    <property type="match status" value="1"/>
</dbReference>
<feature type="signal peptide" evidence="2">
    <location>
        <begin position="1"/>
        <end position="17"/>
    </location>
</feature>
<proteinExistence type="predicted"/>
<feature type="region of interest" description="Disordered" evidence="1">
    <location>
        <begin position="130"/>
        <end position="152"/>
    </location>
</feature>
<evidence type="ECO:0000313" key="4">
    <source>
        <dbReference type="Proteomes" id="UP000535501"/>
    </source>
</evidence>
<dbReference type="RefSeq" id="WP_152338416.1">
    <property type="nucleotide sequence ID" value="NZ_JACHEJ010000007.1"/>
</dbReference>
<feature type="compositionally biased region" description="Basic and acidic residues" evidence="1">
    <location>
        <begin position="135"/>
        <end position="152"/>
    </location>
</feature>
<organism evidence="3 4">
    <name type="scientific">Pseudorhizobium flavum</name>
    <dbReference type="NCBI Taxonomy" id="1335061"/>
    <lineage>
        <taxon>Bacteria</taxon>
        <taxon>Pseudomonadati</taxon>
        <taxon>Pseudomonadota</taxon>
        <taxon>Alphaproteobacteria</taxon>
        <taxon>Hyphomicrobiales</taxon>
        <taxon>Rhizobiaceae</taxon>
        <taxon>Rhizobium/Agrobacterium group</taxon>
        <taxon>Pseudorhizobium</taxon>
    </lineage>
</organism>
<keyword evidence="4" id="KW-1185">Reference proteome</keyword>
<reference evidence="3 4" key="1">
    <citation type="submission" date="2020-08" db="EMBL/GenBank/DDBJ databases">
        <title>Genomic Encyclopedia of Type Strains, Phase IV (KMG-IV): sequencing the most valuable type-strain genomes for metagenomic binning, comparative biology and taxonomic classification.</title>
        <authorList>
            <person name="Goeker M."/>
        </authorList>
    </citation>
    <scope>NUCLEOTIDE SEQUENCE [LARGE SCALE GENOMIC DNA]</scope>
    <source>
        <strain evidence="3 4">DSM 102134</strain>
    </source>
</reference>
<evidence type="ECO:0000256" key="2">
    <source>
        <dbReference type="SAM" id="SignalP"/>
    </source>
</evidence>
<accession>A0A7W9Z0M1</accession>
<evidence type="ECO:0008006" key="5">
    <source>
        <dbReference type="Google" id="ProtNLM"/>
    </source>
</evidence>
<protein>
    <recommendedName>
        <fullName evidence="5">DUF2799 domain-containing protein</fullName>
    </recommendedName>
</protein>
<name>A0A7W9Z0M1_9HYPH</name>
<evidence type="ECO:0000313" key="3">
    <source>
        <dbReference type="EMBL" id="MBB6180961.1"/>
    </source>
</evidence>
<gene>
    <name evidence="3" type="ORF">HNQ75_002944</name>
</gene>